<accession>A0A9D1Y6W2</accession>
<evidence type="ECO:0000256" key="1">
    <source>
        <dbReference type="SAM" id="MobiDB-lite"/>
    </source>
</evidence>
<reference evidence="5" key="2">
    <citation type="submission" date="2021-04" db="EMBL/GenBank/DDBJ databases">
        <authorList>
            <person name="Gilroy R."/>
        </authorList>
    </citation>
    <scope>NUCLEOTIDE SEQUENCE</scope>
    <source>
        <strain evidence="5">ChiBcec16_6824</strain>
    </source>
</reference>
<evidence type="ECO:0000259" key="4">
    <source>
        <dbReference type="Pfam" id="PF07833"/>
    </source>
</evidence>
<dbReference type="InterPro" id="IPR012854">
    <property type="entry name" value="Cu_amine_oxidase-like_N"/>
</dbReference>
<sequence>MKKNWKRTLVLTGVVGALAVSVAGAAAVRHSITAELRPDITVELNGSAQALTDANGNPVYPIIYNNSTYLPVRAVGELSGMSVNWDNATQTVEMNDGAATTGTNTSGTTAGTTGTTTGTGTGTTTGTTTTQSYIGEAKAKEIALSDAGLTASGVSFIRVQMDWDNGRPEYEVEFYSGNKEYDYDIDAYTGQIRSRDFDVENFVIPSTGTNTSTSTTDIGAEAAKSAALKHAGVSASAATFVKVQQDWENGRRVYEVEFYSNGKEYDYEIAASNGQVLSFDYDAEYYTPSTTTSSGQTITAEKAKSIALQHAGLSASQVTFIKAQLDWDDGRQEYEVEFRQGRVEYDYTIDATTGTILEADRDWD</sequence>
<feature type="region of interest" description="Disordered" evidence="1">
    <location>
        <begin position="97"/>
        <end position="129"/>
    </location>
</feature>
<dbReference type="SUPFAM" id="SSF55383">
    <property type="entry name" value="Copper amine oxidase, domain N"/>
    <property type="match status" value="1"/>
</dbReference>
<dbReference type="Pfam" id="PF03413">
    <property type="entry name" value="PepSY"/>
    <property type="match status" value="3"/>
</dbReference>
<dbReference type="Gene3D" id="3.10.450.40">
    <property type="match status" value="3"/>
</dbReference>
<dbReference type="EMBL" id="DXDX01000007">
    <property type="protein sequence ID" value="HIY20353.1"/>
    <property type="molecule type" value="Genomic_DNA"/>
</dbReference>
<reference evidence="5" key="1">
    <citation type="journal article" date="2021" name="PeerJ">
        <title>Extensive microbial diversity within the chicken gut microbiome revealed by metagenomics and culture.</title>
        <authorList>
            <person name="Gilroy R."/>
            <person name="Ravi A."/>
            <person name="Getino M."/>
            <person name="Pursley I."/>
            <person name="Horton D.L."/>
            <person name="Alikhan N.F."/>
            <person name="Baker D."/>
            <person name="Gharbi K."/>
            <person name="Hall N."/>
            <person name="Watson M."/>
            <person name="Adriaenssens E.M."/>
            <person name="Foster-Nyarko E."/>
            <person name="Jarju S."/>
            <person name="Secka A."/>
            <person name="Antonio M."/>
            <person name="Oren A."/>
            <person name="Chaudhuri R.R."/>
            <person name="La Ragione R."/>
            <person name="Hildebrand F."/>
            <person name="Pallen M.J."/>
        </authorList>
    </citation>
    <scope>NUCLEOTIDE SEQUENCE</scope>
    <source>
        <strain evidence="5">ChiBcec16_6824</strain>
    </source>
</reference>
<evidence type="ECO:0000256" key="2">
    <source>
        <dbReference type="SAM" id="SignalP"/>
    </source>
</evidence>
<dbReference type="Pfam" id="PF07833">
    <property type="entry name" value="Cu_amine_oxidN1"/>
    <property type="match status" value="1"/>
</dbReference>
<feature type="domain" description="PepSY" evidence="3">
    <location>
        <begin position="298"/>
        <end position="358"/>
    </location>
</feature>
<dbReference type="InterPro" id="IPR036582">
    <property type="entry name" value="Mao_N_sf"/>
</dbReference>
<evidence type="ECO:0000259" key="3">
    <source>
        <dbReference type="Pfam" id="PF03413"/>
    </source>
</evidence>
<dbReference type="Proteomes" id="UP000823868">
    <property type="component" value="Unassembled WGS sequence"/>
</dbReference>
<keyword evidence="2" id="KW-0732">Signal</keyword>
<feature type="chain" id="PRO_5039502045" evidence="2">
    <location>
        <begin position="26"/>
        <end position="364"/>
    </location>
</feature>
<evidence type="ECO:0000313" key="6">
    <source>
        <dbReference type="Proteomes" id="UP000823868"/>
    </source>
</evidence>
<feature type="domain" description="Copper amine oxidase-like N-terminal" evidence="4">
    <location>
        <begin position="59"/>
        <end position="115"/>
    </location>
</feature>
<dbReference type="AlphaFoldDB" id="A0A9D1Y6W2"/>
<gene>
    <name evidence="5" type="ORF">H9841_00435</name>
</gene>
<feature type="domain" description="PepSY" evidence="3">
    <location>
        <begin position="218"/>
        <end position="278"/>
    </location>
</feature>
<feature type="signal peptide" evidence="2">
    <location>
        <begin position="1"/>
        <end position="25"/>
    </location>
</feature>
<proteinExistence type="predicted"/>
<organism evidence="5 6">
    <name type="scientific">Candidatus Flavonifractor merdigallinarum</name>
    <dbReference type="NCBI Taxonomy" id="2838589"/>
    <lineage>
        <taxon>Bacteria</taxon>
        <taxon>Bacillati</taxon>
        <taxon>Bacillota</taxon>
        <taxon>Clostridia</taxon>
        <taxon>Eubacteriales</taxon>
        <taxon>Oscillospiraceae</taxon>
        <taxon>Flavonifractor</taxon>
    </lineage>
</organism>
<comment type="caution">
    <text evidence="5">The sequence shown here is derived from an EMBL/GenBank/DDBJ whole genome shotgun (WGS) entry which is preliminary data.</text>
</comment>
<feature type="domain" description="PepSY" evidence="3">
    <location>
        <begin position="134"/>
        <end position="194"/>
    </location>
</feature>
<protein>
    <submittedName>
        <fullName evidence="5">PepSY domain-containing protein</fullName>
    </submittedName>
</protein>
<evidence type="ECO:0000313" key="5">
    <source>
        <dbReference type="EMBL" id="HIY20353.1"/>
    </source>
</evidence>
<feature type="compositionally biased region" description="Low complexity" evidence="1">
    <location>
        <begin position="97"/>
        <end position="116"/>
    </location>
</feature>
<name>A0A9D1Y6W2_9FIRM</name>
<dbReference type="InterPro" id="IPR025711">
    <property type="entry name" value="PepSY"/>
</dbReference>